<reference evidence="2" key="1">
    <citation type="submission" date="2023-05" db="EMBL/GenBank/DDBJ databases">
        <authorList>
            <person name="Stuckert A."/>
        </authorList>
    </citation>
    <scope>NUCLEOTIDE SEQUENCE</scope>
</reference>
<feature type="region of interest" description="Disordered" evidence="1">
    <location>
        <begin position="1"/>
        <end position="43"/>
    </location>
</feature>
<accession>A0ABN9ENM0</accession>
<keyword evidence="3" id="KW-1185">Reference proteome</keyword>
<organism evidence="2 3">
    <name type="scientific">Staurois parvus</name>
    <dbReference type="NCBI Taxonomy" id="386267"/>
    <lineage>
        <taxon>Eukaryota</taxon>
        <taxon>Metazoa</taxon>
        <taxon>Chordata</taxon>
        <taxon>Craniata</taxon>
        <taxon>Vertebrata</taxon>
        <taxon>Euteleostomi</taxon>
        <taxon>Amphibia</taxon>
        <taxon>Batrachia</taxon>
        <taxon>Anura</taxon>
        <taxon>Neobatrachia</taxon>
        <taxon>Ranoidea</taxon>
        <taxon>Ranidae</taxon>
        <taxon>Staurois</taxon>
    </lineage>
</organism>
<evidence type="ECO:0000313" key="2">
    <source>
        <dbReference type="EMBL" id="CAI9586333.1"/>
    </source>
</evidence>
<name>A0ABN9ENM0_9NEOB</name>
<feature type="non-terminal residue" evidence="2">
    <location>
        <position position="1"/>
    </location>
</feature>
<gene>
    <name evidence="2" type="ORF">SPARVUS_LOCUS10346707</name>
</gene>
<protein>
    <submittedName>
        <fullName evidence="2">Uncharacterized protein</fullName>
    </submittedName>
</protein>
<comment type="caution">
    <text evidence="2">The sequence shown here is derived from an EMBL/GenBank/DDBJ whole genome shotgun (WGS) entry which is preliminary data.</text>
</comment>
<evidence type="ECO:0000313" key="3">
    <source>
        <dbReference type="Proteomes" id="UP001162483"/>
    </source>
</evidence>
<sequence length="82" mass="8864">GAGTCQIRVPAPTSGSVRHGELSQRFGPSPSPRGPLGHFTGPRRLLPVHKVQHASRMRSKKNSCEGTTLHCWFPKVKPAPDS</sequence>
<evidence type="ECO:0000256" key="1">
    <source>
        <dbReference type="SAM" id="MobiDB-lite"/>
    </source>
</evidence>
<dbReference type="Proteomes" id="UP001162483">
    <property type="component" value="Unassembled WGS sequence"/>
</dbReference>
<dbReference type="EMBL" id="CATNWA010015742">
    <property type="protein sequence ID" value="CAI9586333.1"/>
    <property type="molecule type" value="Genomic_DNA"/>
</dbReference>
<proteinExistence type="predicted"/>